<evidence type="ECO:0000313" key="4">
    <source>
        <dbReference type="EMBL" id="SPO01860.1"/>
    </source>
</evidence>
<dbReference type="InterPro" id="IPR036770">
    <property type="entry name" value="Ankyrin_rpt-contain_sf"/>
</dbReference>
<sequence length="146" mass="16387">MLTNLPNELLQGIAASLDSESGVNALTRTSQHLFRLLDPYLYHHNVQESAGASGKCRERRRRRHRAAPGCTPLSVAILEGHEEIIRILLDLPSTDINHRGTYRQVPLFRAVQEDHPAIAKLLLNQDGIRPNNADEDHITILSCQSR</sequence>
<dbReference type="PANTHER" id="PTHR24198:SF165">
    <property type="entry name" value="ANKYRIN REPEAT-CONTAINING PROTEIN-RELATED"/>
    <property type="match status" value="1"/>
</dbReference>
<evidence type="ECO:0000313" key="5">
    <source>
        <dbReference type="Proteomes" id="UP001187682"/>
    </source>
</evidence>
<comment type="caution">
    <text evidence="4">The sequence shown here is derived from an EMBL/GenBank/DDBJ whole genome shotgun (WGS) entry which is preliminary data.</text>
</comment>
<dbReference type="Proteomes" id="UP001187682">
    <property type="component" value="Unassembled WGS sequence"/>
</dbReference>
<dbReference type="Pfam" id="PF12796">
    <property type="entry name" value="Ank_2"/>
    <property type="match status" value="1"/>
</dbReference>
<evidence type="ECO:0000256" key="3">
    <source>
        <dbReference type="PROSITE-ProRule" id="PRU00023"/>
    </source>
</evidence>
<dbReference type="SUPFAM" id="SSF48403">
    <property type="entry name" value="Ankyrin repeat"/>
    <property type="match status" value="1"/>
</dbReference>
<accession>A0AAE8SUM7</accession>
<evidence type="ECO:0000256" key="2">
    <source>
        <dbReference type="ARBA" id="ARBA00023043"/>
    </source>
</evidence>
<keyword evidence="1" id="KW-0677">Repeat</keyword>
<dbReference type="SMART" id="SM00248">
    <property type="entry name" value="ANK"/>
    <property type="match status" value="2"/>
</dbReference>
<organism evidence="4 5">
    <name type="scientific">Cephalotrichum gorgonifer</name>
    <dbReference type="NCBI Taxonomy" id="2041049"/>
    <lineage>
        <taxon>Eukaryota</taxon>
        <taxon>Fungi</taxon>
        <taxon>Dikarya</taxon>
        <taxon>Ascomycota</taxon>
        <taxon>Pezizomycotina</taxon>
        <taxon>Sordariomycetes</taxon>
        <taxon>Hypocreomycetidae</taxon>
        <taxon>Microascales</taxon>
        <taxon>Microascaceae</taxon>
        <taxon>Cephalotrichum</taxon>
    </lineage>
</organism>
<feature type="repeat" description="ANK" evidence="3">
    <location>
        <begin position="68"/>
        <end position="90"/>
    </location>
</feature>
<reference evidence="4" key="1">
    <citation type="submission" date="2018-03" db="EMBL/GenBank/DDBJ databases">
        <authorList>
            <person name="Guldener U."/>
        </authorList>
    </citation>
    <scope>NUCLEOTIDE SEQUENCE</scope>
</reference>
<keyword evidence="2 3" id="KW-0040">ANK repeat</keyword>
<dbReference type="InterPro" id="IPR002110">
    <property type="entry name" value="Ankyrin_rpt"/>
</dbReference>
<evidence type="ECO:0000256" key="1">
    <source>
        <dbReference type="ARBA" id="ARBA00022737"/>
    </source>
</evidence>
<keyword evidence="5" id="KW-1185">Reference proteome</keyword>
<dbReference type="EMBL" id="ONZQ02000005">
    <property type="protein sequence ID" value="SPO01860.1"/>
    <property type="molecule type" value="Genomic_DNA"/>
</dbReference>
<dbReference type="AlphaFoldDB" id="A0AAE8SUM7"/>
<dbReference type="Gene3D" id="1.25.40.20">
    <property type="entry name" value="Ankyrin repeat-containing domain"/>
    <property type="match status" value="1"/>
</dbReference>
<dbReference type="PROSITE" id="PS50297">
    <property type="entry name" value="ANK_REP_REGION"/>
    <property type="match status" value="1"/>
</dbReference>
<protein>
    <submittedName>
        <fullName evidence="4">Uncharacterized protein</fullName>
    </submittedName>
</protein>
<dbReference type="PANTHER" id="PTHR24198">
    <property type="entry name" value="ANKYRIN REPEAT AND PROTEIN KINASE DOMAIN-CONTAINING PROTEIN"/>
    <property type="match status" value="1"/>
</dbReference>
<dbReference type="PROSITE" id="PS50088">
    <property type="entry name" value="ANK_REPEAT"/>
    <property type="match status" value="1"/>
</dbReference>
<gene>
    <name evidence="4" type="ORF">DNG_04533</name>
</gene>
<proteinExistence type="predicted"/>
<name>A0AAE8SUM7_9PEZI</name>